<feature type="short sequence motif" description="Q motif" evidence="6">
    <location>
        <begin position="2"/>
        <end position="30"/>
    </location>
</feature>
<evidence type="ECO:0000259" key="9">
    <source>
        <dbReference type="PROSITE" id="PS51194"/>
    </source>
</evidence>
<evidence type="ECO:0000256" key="3">
    <source>
        <dbReference type="ARBA" id="ARBA00022806"/>
    </source>
</evidence>
<reference evidence="12" key="1">
    <citation type="submission" date="2016-10" db="EMBL/GenBank/DDBJ databases">
        <authorList>
            <person name="Varghese N."/>
            <person name="Submissions S."/>
        </authorList>
    </citation>
    <scope>NUCLEOTIDE SEQUENCE [LARGE SCALE GENOMIC DNA]</scope>
    <source>
        <strain evidence="12">LP51</strain>
    </source>
</reference>
<keyword evidence="12" id="KW-1185">Reference proteome</keyword>
<dbReference type="InterPro" id="IPR014001">
    <property type="entry name" value="Helicase_ATP-bd"/>
</dbReference>
<dbReference type="SUPFAM" id="SSF52540">
    <property type="entry name" value="P-loop containing nucleoside triphosphate hydrolases"/>
    <property type="match status" value="1"/>
</dbReference>
<evidence type="ECO:0000256" key="7">
    <source>
        <dbReference type="RuleBase" id="RU000492"/>
    </source>
</evidence>
<proteinExistence type="inferred from homology"/>
<dbReference type="Pfam" id="PF00270">
    <property type="entry name" value="DEAD"/>
    <property type="match status" value="1"/>
</dbReference>
<dbReference type="InterPro" id="IPR050079">
    <property type="entry name" value="DEAD_box_RNA_helicase"/>
</dbReference>
<dbReference type="AlphaFoldDB" id="A0A1I2MG36"/>
<dbReference type="InterPro" id="IPR011545">
    <property type="entry name" value="DEAD/DEAH_box_helicase_dom"/>
</dbReference>
<dbReference type="SMART" id="SM00490">
    <property type="entry name" value="HELICc"/>
    <property type="match status" value="1"/>
</dbReference>
<dbReference type="CDD" id="cd00268">
    <property type="entry name" value="DEADc"/>
    <property type="match status" value="1"/>
</dbReference>
<evidence type="ECO:0000313" key="12">
    <source>
        <dbReference type="Proteomes" id="UP000198724"/>
    </source>
</evidence>
<organism evidence="11 12">
    <name type="scientific">Pontibacter chinhatensis</name>
    <dbReference type="NCBI Taxonomy" id="1436961"/>
    <lineage>
        <taxon>Bacteria</taxon>
        <taxon>Pseudomonadati</taxon>
        <taxon>Bacteroidota</taxon>
        <taxon>Cytophagia</taxon>
        <taxon>Cytophagales</taxon>
        <taxon>Hymenobacteraceae</taxon>
        <taxon>Pontibacter</taxon>
    </lineage>
</organism>
<dbReference type="RefSeq" id="WP_092098195.1">
    <property type="nucleotide sequence ID" value="NZ_FOOT01000001.1"/>
</dbReference>
<evidence type="ECO:0000256" key="5">
    <source>
        <dbReference type="ARBA" id="ARBA00038437"/>
    </source>
</evidence>
<dbReference type="InterPro" id="IPR005580">
    <property type="entry name" value="DbpA/CsdA_RNA-bd_dom"/>
</dbReference>
<dbReference type="GO" id="GO:0003724">
    <property type="term" value="F:RNA helicase activity"/>
    <property type="evidence" value="ECO:0007669"/>
    <property type="project" value="InterPro"/>
</dbReference>
<dbReference type="PROSITE" id="PS51195">
    <property type="entry name" value="Q_MOTIF"/>
    <property type="match status" value="1"/>
</dbReference>
<dbReference type="Pfam" id="PF00271">
    <property type="entry name" value="Helicase_C"/>
    <property type="match status" value="1"/>
</dbReference>
<evidence type="ECO:0000259" key="10">
    <source>
        <dbReference type="PROSITE" id="PS51195"/>
    </source>
</evidence>
<dbReference type="EMBL" id="FOOT01000001">
    <property type="protein sequence ID" value="SFF88336.1"/>
    <property type="molecule type" value="Genomic_DNA"/>
</dbReference>
<feature type="domain" description="DEAD-box RNA helicase Q" evidence="10">
    <location>
        <begin position="2"/>
        <end position="30"/>
    </location>
</feature>
<dbReference type="Proteomes" id="UP000198724">
    <property type="component" value="Unassembled WGS sequence"/>
</dbReference>
<dbReference type="STRING" id="1436961.SAMN05421739_101235"/>
<evidence type="ECO:0000259" key="8">
    <source>
        <dbReference type="PROSITE" id="PS51192"/>
    </source>
</evidence>
<dbReference type="GO" id="GO:0005829">
    <property type="term" value="C:cytosol"/>
    <property type="evidence" value="ECO:0007669"/>
    <property type="project" value="TreeGrafter"/>
</dbReference>
<feature type="domain" description="Helicase C-terminal" evidence="9">
    <location>
        <begin position="230"/>
        <end position="375"/>
    </location>
</feature>
<name>A0A1I2MG36_9BACT</name>
<dbReference type="InterPro" id="IPR000629">
    <property type="entry name" value="RNA-helicase_DEAD-box_CS"/>
</dbReference>
<accession>A0A1I2MG36</accession>
<dbReference type="PROSITE" id="PS51192">
    <property type="entry name" value="HELICASE_ATP_BIND_1"/>
    <property type="match status" value="1"/>
</dbReference>
<dbReference type="Gene3D" id="3.40.50.300">
    <property type="entry name" value="P-loop containing nucleotide triphosphate hydrolases"/>
    <property type="match status" value="2"/>
</dbReference>
<dbReference type="InterPro" id="IPR027417">
    <property type="entry name" value="P-loop_NTPase"/>
</dbReference>
<gene>
    <name evidence="11" type="ORF">SAMN05421739_101235</name>
</gene>
<evidence type="ECO:0000256" key="1">
    <source>
        <dbReference type="ARBA" id="ARBA00022741"/>
    </source>
</evidence>
<evidence type="ECO:0000256" key="2">
    <source>
        <dbReference type="ARBA" id="ARBA00022801"/>
    </source>
</evidence>
<dbReference type="GO" id="GO:0016787">
    <property type="term" value="F:hydrolase activity"/>
    <property type="evidence" value="ECO:0007669"/>
    <property type="project" value="UniProtKB-KW"/>
</dbReference>
<sequence length="458" mass="50425">MVTFEQLKLNAALLKSLDALNYTSPTPVQAQAIPLLLQGHDVAAQAETGSGKTAAFGLPLLQSINPGLQQVQALVVVPTRELAVQVRQELKLYARFMPNLKISAFYGGHSFRLEEDSLAHPPQVLVGTPGRLTDHLSRRTLDLSNVAQVVLDEADKLLEMGFEEELDDLLKALPRKRQTILFSATMEEDVKELIANSLQDPRFVQASATAVPDRIAYYGLKVQDEQKPQALVRLLQSINPAGTVVFVNARLTTTEVAQHLQEYGFQARALHGKLEQSDRDKTMTLFRNGTASILVATDLAARGLDMDVVQQIIHYELPQHQDAYQHRSGRTGRAGKSGTVYTLLNSREMQKLEQWPDVQVNEWLDLTELAAADTAAPVETPALTTLHISGGRKDKLSPRDIVGALIAEVGLKASEIGKIEIQDRHSFVAIPEEAASAAVRKLSAARIKGKRYKISFVR</sequence>
<dbReference type="PROSITE" id="PS00039">
    <property type="entry name" value="DEAD_ATP_HELICASE"/>
    <property type="match status" value="1"/>
</dbReference>
<dbReference type="GO" id="GO:0005524">
    <property type="term" value="F:ATP binding"/>
    <property type="evidence" value="ECO:0007669"/>
    <property type="project" value="UniProtKB-KW"/>
</dbReference>
<dbReference type="PANTHER" id="PTHR47959">
    <property type="entry name" value="ATP-DEPENDENT RNA HELICASE RHLE-RELATED"/>
    <property type="match status" value="1"/>
</dbReference>
<keyword evidence="2 7" id="KW-0378">Hydrolase</keyword>
<dbReference type="InterPro" id="IPR044742">
    <property type="entry name" value="DEAD/DEAH_RhlB"/>
</dbReference>
<dbReference type="InterPro" id="IPR001650">
    <property type="entry name" value="Helicase_C-like"/>
</dbReference>
<keyword evidence="3 7" id="KW-0347">Helicase</keyword>
<evidence type="ECO:0000256" key="6">
    <source>
        <dbReference type="PROSITE-ProRule" id="PRU00552"/>
    </source>
</evidence>
<protein>
    <submittedName>
        <fullName evidence="11">ATP-dependent RNA helicase DbpA</fullName>
    </submittedName>
</protein>
<dbReference type="GO" id="GO:0003676">
    <property type="term" value="F:nucleic acid binding"/>
    <property type="evidence" value="ECO:0007669"/>
    <property type="project" value="InterPro"/>
</dbReference>
<dbReference type="InterPro" id="IPR012677">
    <property type="entry name" value="Nucleotide-bd_a/b_plait_sf"/>
</dbReference>
<dbReference type="CDD" id="cd18787">
    <property type="entry name" value="SF2_C_DEAD"/>
    <property type="match status" value="1"/>
</dbReference>
<dbReference type="Gene3D" id="3.30.70.330">
    <property type="match status" value="1"/>
</dbReference>
<evidence type="ECO:0000256" key="4">
    <source>
        <dbReference type="ARBA" id="ARBA00022840"/>
    </source>
</evidence>
<dbReference type="InterPro" id="IPR014014">
    <property type="entry name" value="RNA_helicase_DEAD_Q_motif"/>
</dbReference>
<dbReference type="OrthoDB" id="974172at2"/>
<comment type="similarity">
    <text evidence="5 7">Belongs to the DEAD box helicase family.</text>
</comment>
<dbReference type="PANTHER" id="PTHR47959:SF1">
    <property type="entry name" value="ATP-DEPENDENT RNA HELICASE DBPA"/>
    <property type="match status" value="1"/>
</dbReference>
<dbReference type="PROSITE" id="PS51194">
    <property type="entry name" value="HELICASE_CTER"/>
    <property type="match status" value="1"/>
</dbReference>
<keyword evidence="1 7" id="KW-0547">Nucleotide-binding</keyword>
<dbReference type="Pfam" id="PF03880">
    <property type="entry name" value="DbpA"/>
    <property type="match status" value="1"/>
</dbReference>
<keyword evidence="4 7" id="KW-0067">ATP-binding</keyword>
<dbReference type="SMART" id="SM00487">
    <property type="entry name" value="DEXDc"/>
    <property type="match status" value="1"/>
</dbReference>
<feature type="domain" description="Helicase ATP-binding" evidence="8">
    <location>
        <begin position="33"/>
        <end position="204"/>
    </location>
</feature>
<evidence type="ECO:0000313" key="11">
    <source>
        <dbReference type="EMBL" id="SFF88336.1"/>
    </source>
</evidence>